<dbReference type="Pfam" id="PF08346">
    <property type="entry name" value="AntA"/>
    <property type="match status" value="1"/>
</dbReference>
<feature type="domain" description="AntA/AntB antirepressor" evidence="1">
    <location>
        <begin position="15"/>
        <end position="85"/>
    </location>
</feature>
<gene>
    <name evidence="2" type="ORF">KPL78_04255</name>
</gene>
<sequence>MQPHRIGEGPVETIAATKLHTYLEVGKRFTTWVEERIETYGFADGVDYIITEDLRLPNSGSSKARPQKAKEYYLTLDMAKELAMV</sequence>
<organism evidence="2 3">
    <name type="scientific">Roseomonas alba</name>
    <dbReference type="NCBI Taxonomy" id="2846776"/>
    <lineage>
        <taxon>Bacteria</taxon>
        <taxon>Pseudomonadati</taxon>
        <taxon>Pseudomonadota</taxon>
        <taxon>Alphaproteobacteria</taxon>
        <taxon>Acetobacterales</taxon>
        <taxon>Roseomonadaceae</taxon>
        <taxon>Roseomonas</taxon>
    </lineage>
</organism>
<dbReference type="Proteomes" id="UP001196565">
    <property type="component" value="Unassembled WGS sequence"/>
</dbReference>
<comment type="caution">
    <text evidence="2">The sequence shown here is derived from an EMBL/GenBank/DDBJ whole genome shotgun (WGS) entry which is preliminary data.</text>
</comment>
<evidence type="ECO:0000313" key="2">
    <source>
        <dbReference type="EMBL" id="MBW6397045.1"/>
    </source>
</evidence>
<evidence type="ECO:0000313" key="3">
    <source>
        <dbReference type="Proteomes" id="UP001196565"/>
    </source>
</evidence>
<reference evidence="2 3" key="1">
    <citation type="submission" date="2021-07" db="EMBL/GenBank/DDBJ databases">
        <authorList>
            <person name="So Y."/>
        </authorList>
    </citation>
    <scope>NUCLEOTIDE SEQUENCE [LARGE SCALE GENOMIC DNA]</scope>
    <source>
        <strain evidence="2 3">HJA6</strain>
    </source>
</reference>
<proteinExistence type="predicted"/>
<protein>
    <submittedName>
        <fullName evidence="2">AntA/AntB antirepressor family protein</fullName>
    </submittedName>
</protein>
<dbReference type="InterPro" id="IPR013557">
    <property type="entry name" value="AntA/B_antirep"/>
</dbReference>
<name>A0ABS7A472_9PROT</name>
<keyword evidence="3" id="KW-1185">Reference proteome</keyword>
<accession>A0ABS7A472</accession>
<evidence type="ECO:0000259" key="1">
    <source>
        <dbReference type="Pfam" id="PF08346"/>
    </source>
</evidence>
<dbReference type="EMBL" id="JAHYBZ010000001">
    <property type="protein sequence ID" value="MBW6397045.1"/>
    <property type="molecule type" value="Genomic_DNA"/>
</dbReference>